<evidence type="ECO:0000256" key="1">
    <source>
        <dbReference type="SAM" id="MobiDB-lite"/>
    </source>
</evidence>
<gene>
    <name evidence="2" type="ORF">BHE90_015008</name>
</gene>
<dbReference type="Proteomes" id="UP000287124">
    <property type="component" value="Unassembled WGS sequence"/>
</dbReference>
<comment type="caution">
    <text evidence="2">The sequence shown here is derived from an EMBL/GenBank/DDBJ whole genome shotgun (WGS) entry which is preliminary data.</text>
</comment>
<reference evidence="2 3" key="1">
    <citation type="submission" date="2017-06" db="EMBL/GenBank/DDBJ databases">
        <title>Comparative genomic analysis of Ambrosia Fusariam Clade fungi.</title>
        <authorList>
            <person name="Stajich J.E."/>
            <person name="Carrillo J."/>
            <person name="Kijimoto T."/>
            <person name="Eskalen A."/>
            <person name="O'Donnell K."/>
            <person name="Kasson M."/>
        </authorList>
    </citation>
    <scope>NUCLEOTIDE SEQUENCE [LARGE SCALE GENOMIC DNA]</scope>
    <source>
        <strain evidence="2 3">UCR1854</strain>
    </source>
</reference>
<accession>A0A430L4C6</accession>
<evidence type="ECO:0000313" key="2">
    <source>
        <dbReference type="EMBL" id="RTE70591.1"/>
    </source>
</evidence>
<keyword evidence="3" id="KW-1185">Reference proteome</keyword>
<dbReference type="AlphaFoldDB" id="A0A430L4C6"/>
<organism evidence="2 3">
    <name type="scientific">Fusarium euwallaceae</name>
    <dbReference type="NCBI Taxonomy" id="1147111"/>
    <lineage>
        <taxon>Eukaryota</taxon>
        <taxon>Fungi</taxon>
        <taxon>Dikarya</taxon>
        <taxon>Ascomycota</taxon>
        <taxon>Pezizomycotina</taxon>
        <taxon>Sordariomycetes</taxon>
        <taxon>Hypocreomycetidae</taxon>
        <taxon>Hypocreales</taxon>
        <taxon>Nectriaceae</taxon>
        <taxon>Fusarium</taxon>
        <taxon>Fusarium solani species complex</taxon>
    </lineage>
</organism>
<feature type="region of interest" description="Disordered" evidence="1">
    <location>
        <begin position="190"/>
        <end position="210"/>
    </location>
</feature>
<name>A0A430L4C6_9HYPO</name>
<protein>
    <submittedName>
        <fullName evidence="2">Uncharacterized protein</fullName>
    </submittedName>
</protein>
<evidence type="ECO:0000313" key="3">
    <source>
        <dbReference type="Proteomes" id="UP000287124"/>
    </source>
</evidence>
<dbReference type="EMBL" id="MIKF01000443">
    <property type="protein sequence ID" value="RTE70591.1"/>
    <property type="molecule type" value="Genomic_DNA"/>
</dbReference>
<proteinExistence type="predicted"/>
<sequence length="344" mass="39432">MAAILFYKFNGQRTRVTQLHPTVMTLMDKMDRNMLSRFAPDARNLILEYLKLATEVDKWVRKAYELGRLMGPSLRPAHRSPSSCTAISVCNSHQRSCVNEQQNLVANNLVRKLIVDYSMTDTVSASVSPDRSEFFCRQRHILRYANDIATIAHLFLSKYSRIYASTPTHVATTNFVMRFRRVGKDMAKTYNEKTPQGTEHPPQRSRHTSEQVFQQVLNQVPRSEVLEWTDQQDILIRIVGLQPRFQAWETLVQVINGPGCATVQDVKDAVEVIWKNFVRGLYSSLSDFRRDQVVEEPFSHLPGELETGPLMARSLSLIFFDEHLSGSNPSVALFSFKPLMTYDL</sequence>